<sequence length="152" mass="17206">MEGSTLHWVRWMRQQVPDISWLTLKEELLRHYDSCQADHAFERLNSVSQSDSVATYINEFIAVATHVLDLAPDHYLGYFLAGLHPHLRAHLWVHNPTTLSHAMEQARCLDEELYPAPPSSSTRAPPPPRPLPPPLPPRPLQPLQPLLPPVGP</sequence>
<feature type="region of interest" description="Disordered" evidence="1">
    <location>
        <begin position="110"/>
        <end position="152"/>
    </location>
</feature>
<comment type="caution">
    <text evidence="3">The sequence shown here is derived from an EMBL/GenBank/DDBJ whole genome shotgun (WGS) entry which is preliminary data.</text>
</comment>
<evidence type="ECO:0000259" key="2">
    <source>
        <dbReference type="Pfam" id="PF03732"/>
    </source>
</evidence>
<evidence type="ECO:0000256" key="1">
    <source>
        <dbReference type="SAM" id="MobiDB-lite"/>
    </source>
</evidence>
<dbReference type="Pfam" id="PF03732">
    <property type="entry name" value="Retrotrans_gag"/>
    <property type="match status" value="1"/>
</dbReference>
<dbReference type="InterPro" id="IPR005162">
    <property type="entry name" value="Retrotrans_gag_dom"/>
</dbReference>
<name>A0AAP0BVI8_9ASPA</name>
<feature type="compositionally biased region" description="Pro residues" evidence="1">
    <location>
        <begin position="124"/>
        <end position="152"/>
    </location>
</feature>
<accession>A0AAP0BVI8</accession>
<evidence type="ECO:0000313" key="3">
    <source>
        <dbReference type="EMBL" id="KAK8951375.1"/>
    </source>
</evidence>
<gene>
    <name evidence="3" type="ORF">KSP39_PZI003420</name>
</gene>
<organism evidence="3 4">
    <name type="scientific">Platanthera zijinensis</name>
    <dbReference type="NCBI Taxonomy" id="2320716"/>
    <lineage>
        <taxon>Eukaryota</taxon>
        <taxon>Viridiplantae</taxon>
        <taxon>Streptophyta</taxon>
        <taxon>Embryophyta</taxon>
        <taxon>Tracheophyta</taxon>
        <taxon>Spermatophyta</taxon>
        <taxon>Magnoliopsida</taxon>
        <taxon>Liliopsida</taxon>
        <taxon>Asparagales</taxon>
        <taxon>Orchidaceae</taxon>
        <taxon>Orchidoideae</taxon>
        <taxon>Orchideae</taxon>
        <taxon>Orchidinae</taxon>
        <taxon>Platanthera</taxon>
    </lineage>
</organism>
<dbReference type="EMBL" id="JBBWWQ010000003">
    <property type="protein sequence ID" value="KAK8951375.1"/>
    <property type="molecule type" value="Genomic_DNA"/>
</dbReference>
<protein>
    <recommendedName>
        <fullName evidence="2">Retrotransposon gag domain-containing protein</fullName>
    </recommendedName>
</protein>
<reference evidence="3 4" key="1">
    <citation type="journal article" date="2022" name="Nat. Plants">
        <title>Genomes of leafy and leafless Platanthera orchids illuminate the evolution of mycoheterotrophy.</title>
        <authorList>
            <person name="Li M.H."/>
            <person name="Liu K.W."/>
            <person name="Li Z."/>
            <person name="Lu H.C."/>
            <person name="Ye Q.L."/>
            <person name="Zhang D."/>
            <person name="Wang J.Y."/>
            <person name="Li Y.F."/>
            <person name="Zhong Z.M."/>
            <person name="Liu X."/>
            <person name="Yu X."/>
            <person name="Liu D.K."/>
            <person name="Tu X.D."/>
            <person name="Liu B."/>
            <person name="Hao Y."/>
            <person name="Liao X.Y."/>
            <person name="Jiang Y.T."/>
            <person name="Sun W.H."/>
            <person name="Chen J."/>
            <person name="Chen Y.Q."/>
            <person name="Ai Y."/>
            <person name="Zhai J.W."/>
            <person name="Wu S.S."/>
            <person name="Zhou Z."/>
            <person name="Hsiao Y.Y."/>
            <person name="Wu W.L."/>
            <person name="Chen Y.Y."/>
            <person name="Lin Y.F."/>
            <person name="Hsu J.L."/>
            <person name="Li C.Y."/>
            <person name="Wang Z.W."/>
            <person name="Zhao X."/>
            <person name="Zhong W.Y."/>
            <person name="Ma X.K."/>
            <person name="Ma L."/>
            <person name="Huang J."/>
            <person name="Chen G.Z."/>
            <person name="Huang M.Z."/>
            <person name="Huang L."/>
            <person name="Peng D.H."/>
            <person name="Luo Y.B."/>
            <person name="Zou S.Q."/>
            <person name="Chen S.P."/>
            <person name="Lan S."/>
            <person name="Tsai W.C."/>
            <person name="Van de Peer Y."/>
            <person name="Liu Z.J."/>
        </authorList>
    </citation>
    <scope>NUCLEOTIDE SEQUENCE [LARGE SCALE GENOMIC DNA]</scope>
    <source>
        <strain evidence="3">Lor287</strain>
    </source>
</reference>
<dbReference type="AlphaFoldDB" id="A0AAP0BVI8"/>
<dbReference type="Proteomes" id="UP001418222">
    <property type="component" value="Unassembled WGS sequence"/>
</dbReference>
<keyword evidence="4" id="KW-1185">Reference proteome</keyword>
<feature type="domain" description="Retrotransposon gag" evidence="2">
    <location>
        <begin position="2"/>
        <end position="84"/>
    </location>
</feature>
<proteinExistence type="predicted"/>
<evidence type="ECO:0000313" key="4">
    <source>
        <dbReference type="Proteomes" id="UP001418222"/>
    </source>
</evidence>